<accession>A0ABT1XRI3</accession>
<keyword evidence="2" id="KW-1185">Reference proteome</keyword>
<dbReference type="RefSeq" id="WP_257596070.1">
    <property type="nucleotide sequence ID" value="NZ_JANKHH010000005.1"/>
</dbReference>
<dbReference type="Proteomes" id="UP001206067">
    <property type="component" value="Unassembled WGS sequence"/>
</dbReference>
<sequence>MTDPILFTDATARFALPFLRPGQAQKEYFVNQAFAVSDLLHHTAVVGESAVPPISATDGDAWLVGSGASGEWSGHDDEIAGRQAGLWVFLQPVAGMRVYDRTSGQFLLFDDGWHRPSPPATATGGTTIDSELRQSFAGLVAALQTAGIFAVTQ</sequence>
<proteinExistence type="predicted"/>
<protein>
    <submittedName>
        <fullName evidence="1">DUF2793 domain-containing protein</fullName>
    </submittedName>
</protein>
<reference evidence="1 2" key="1">
    <citation type="submission" date="2022-08" db="EMBL/GenBank/DDBJ databases">
        <title>Polyphasic taxonomy analysis of Qipengyuania sp.RS5-5.</title>
        <authorList>
            <person name="Xamxidin M."/>
            <person name="Wu M."/>
        </authorList>
    </citation>
    <scope>NUCLEOTIDE SEQUENCE [LARGE SCALE GENOMIC DNA]</scope>
    <source>
        <strain evidence="1 2">RS5-5</strain>
    </source>
</reference>
<gene>
    <name evidence="1" type="ORF">NSO95_09955</name>
</gene>
<dbReference type="Pfam" id="PF10983">
    <property type="entry name" value="DUF2793"/>
    <property type="match status" value="1"/>
</dbReference>
<evidence type="ECO:0000313" key="1">
    <source>
        <dbReference type="EMBL" id="MCR2834268.1"/>
    </source>
</evidence>
<evidence type="ECO:0000313" key="2">
    <source>
        <dbReference type="Proteomes" id="UP001206067"/>
    </source>
</evidence>
<comment type="caution">
    <text evidence="1">The sequence shown here is derived from an EMBL/GenBank/DDBJ whole genome shotgun (WGS) entry which is preliminary data.</text>
</comment>
<dbReference type="EMBL" id="JANKHH010000005">
    <property type="protein sequence ID" value="MCR2834268.1"/>
    <property type="molecule type" value="Genomic_DNA"/>
</dbReference>
<dbReference type="InterPro" id="IPR021251">
    <property type="entry name" value="DUF2793"/>
</dbReference>
<organism evidence="1 2">
    <name type="scientific">Parerythrobacter lacustris</name>
    <dbReference type="NCBI Taxonomy" id="2969984"/>
    <lineage>
        <taxon>Bacteria</taxon>
        <taxon>Pseudomonadati</taxon>
        <taxon>Pseudomonadota</taxon>
        <taxon>Alphaproteobacteria</taxon>
        <taxon>Sphingomonadales</taxon>
        <taxon>Erythrobacteraceae</taxon>
        <taxon>Parerythrobacter</taxon>
    </lineage>
</organism>
<name>A0ABT1XRI3_9SPHN</name>